<evidence type="ECO:0000313" key="3">
    <source>
        <dbReference type="Proteomes" id="UP000027238"/>
    </source>
</evidence>
<dbReference type="Proteomes" id="UP000027238">
    <property type="component" value="Unassembled WGS sequence"/>
</dbReference>
<dbReference type="HOGENOM" id="CLU_1402343_0_0_1"/>
<dbReference type="EMBL" id="JMSE01001345">
    <property type="protein sequence ID" value="KDN62227.1"/>
    <property type="molecule type" value="Genomic_DNA"/>
</dbReference>
<feature type="region of interest" description="Disordered" evidence="1">
    <location>
        <begin position="51"/>
        <end position="79"/>
    </location>
</feature>
<keyword evidence="3" id="KW-1185">Reference proteome</keyword>
<gene>
    <name evidence="2" type="ORF">CSUB01_02456</name>
</gene>
<dbReference type="AlphaFoldDB" id="A0A066WZY1"/>
<reference evidence="3" key="1">
    <citation type="journal article" date="2014" name="Genome Announc.">
        <title>Draft genome sequence of Colletotrichum sublineola, a destructive pathogen of cultivated sorghum.</title>
        <authorList>
            <person name="Baroncelli R."/>
            <person name="Sanz-Martin J.M."/>
            <person name="Rech G.E."/>
            <person name="Sukno S.A."/>
            <person name="Thon M.R."/>
        </authorList>
    </citation>
    <scope>NUCLEOTIDE SEQUENCE [LARGE SCALE GENOMIC DNA]</scope>
    <source>
        <strain evidence="3">TX430BB</strain>
    </source>
</reference>
<evidence type="ECO:0000313" key="2">
    <source>
        <dbReference type="EMBL" id="KDN62227.1"/>
    </source>
</evidence>
<evidence type="ECO:0000256" key="1">
    <source>
        <dbReference type="SAM" id="MobiDB-lite"/>
    </source>
</evidence>
<protein>
    <submittedName>
        <fullName evidence="2">Uncharacterized protein</fullName>
    </submittedName>
</protein>
<proteinExistence type="predicted"/>
<name>A0A066WZY1_COLSU</name>
<comment type="caution">
    <text evidence="2">The sequence shown here is derived from an EMBL/GenBank/DDBJ whole genome shotgun (WGS) entry which is preliminary data.</text>
</comment>
<organism evidence="2 3">
    <name type="scientific">Colletotrichum sublineola</name>
    <name type="common">Sorghum anthracnose fungus</name>
    <dbReference type="NCBI Taxonomy" id="1173701"/>
    <lineage>
        <taxon>Eukaryota</taxon>
        <taxon>Fungi</taxon>
        <taxon>Dikarya</taxon>
        <taxon>Ascomycota</taxon>
        <taxon>Pezizomycotina</taxon>
        <taxon>Sordariomycetes</taxon>
        <taxon>Hypocreomycetidae</taxon>
        <taxon>Glomerellales</taxon>
        <taxon>Glomerellaceae</taxon>
        <taxon>Colletotrichum</taxon>
        <taxon>Colletotrichum graminicola species complex</taxon>
    </lineage>
</organism>
<accession>A0A066WZY1</accession>
<sequence length="194" mass="21148">MTQSIPPAASIWEQGHRKPLAGRRLRLNVSGAPNLTGRPNRPKAKEMECQVSLSTNQPPSSKPPGCQHDLFRPVRLPGDRPSPSWLAERFLEERAPRLAVADPPEDDDAAAAGRSKLAIAVPTSTRIRRSPYLGSAIKVGKLELESGTEAGTEAVTARIWVPDTYSAHHSTFDDVEGSQPRSLRVSNKFLRDAS</sequence>